<sequence length="92" mass="10862">MQQLSVSEIQRNLHKLDGLDIVEIIDKKRHKVKGYFLDSKYMSLVKELIKKEESDRNLSESLGGALHQYADLSFIEEEKDAWKRHIEEKYAK</sequence>
<dbReference type="STRING" id="1630136.AS592_00260"/>
<proteinExistence type="predicted"/>
<organism evidence="1 2">
    <name type="scientific">Sulfurovum riftiae</name>
    <dbReference type="NCBI Taxonomy" id="1630136"/>
    <lineage>
        <taxon>Bacteria</taxon>
        <taxon>Pseudomonadati</taxon>
        <taxon>Campylobacterota</taxon>
        <taxon>Epsilonproteobacteria</taxon>
        <taxon>Campylobacterales</taxon>
        <taxon>Sulfurovaceae</taxon>
        <taxon>Sulfurovum</taxon>
    </lineage>
</organism>
<protein>
    <submittedName>
        <fullName evidence="1">Uncharacterized protein</fullName>
    </submittedName>
</protein>
<reference evidence="1 2" key="1">
    <citation type="submission" date="2015-11" db="EMBL/GenBank/DDBJ databases">
        <title>Draft genome of Sulfurovum riftiae 1812E, a member of the Epsilonproteobacteria isolated from the tube of the deep-sea hydrothermal vent tubewom Riftia pachyptila.</title>
        <authorList>
            <person name="Vetriani C."/>
            <person name="Giovannelli D."/>
        </authorList>
    </citation>
    <scope>NUCLEOTIDE SEQUENCE [LARGE SCALE GENOMIC DNA]</scope>
    <source>
        <strain evidence="1 2">1812E</strain>
    </source>
</reference>
<dbReference type="EMBL" id="LNKT01000009">
    <property type="protein sequence ID" value="KYJ86976.1"/>
    <property type="molecule type" value="Genomic_DNA"/>
</dbReference>
<comment type="caution">
    <text evidence="1">The sequence shown here is derived from an EMBL/GenBank/DDBJ whole genome shotgun (WGS) entry which is preliminary data.</text>
</comment>
<keyword evidence="2" id="KW-1185">Reference proteome</keyword>
<evidence type="ECO:0000313" key="2">
    <source>
        <dbReference type="Proteomes" id="UP000075359"/>
    </source>
</evidence>
<dbReference type="Proteomes" id="UP000075359">
    <property type="component" value="Unassembled WGS sequence"/>
</dbReference>
<name>A0A151CHG6_9BACT</name>
<evidence type="ECO:0000313" key="1">
    <source>
        <dbReference type="EMBL" id="KYJ86976.1"/>
    </source>
</evidence>
<gene>
    <name evidence="1" type="ORF">AS592_00260</name>
</gene>
<dbReference type="AlphaFoldDB" id="A0A151CHG6"/>
<accession>A0A151CHG6</accession>
<dbReference type="OrthoDB" id="5373207at2"/>
<dbReference type="RefSeq" id="WP_067329675.1">
    <property type="nucleotide sequence ID" value="NZ_LNKT01000009.1"/>
</dbReference>